<dbReference type="Pfam" id="PF03713">
    <property type="entry name" value="DUF305"/>
    <property type="match status" value="1"/>
</dbReference>
<dbReference type="SUPFAM" id="SSF75011">
    <property type="entry name" value="3-carboxy-cis,cis-mucoante lactonizing enzyme"/>
    <property type="match status" value="1"/>
</dbReference>
<feature type="region of interest" description="Disordered" evidence="1">
    <location>
        <begin position="260"/>
        <end position="287"/>
    </location>
</feature>
<dbReference type="InterPro" id="IPR005183">
    <property type="entry name" value="DUF305_CopM-like"/>
</dbReference>
<dbReference type="Gene3D" id="1.20.1260.10">
    <property type="match status" value="1"/>
</dbReference>
<dbReference type="EMBL" id="LAZR01000001">
    <property type="protein sequence ID" value="KKO12920.1"/>
    <property type="molecule type" value="Genomic_DNA"/>
</dbReference>
<accession>A0A0F9W925</accession>
<protein>
    <recommendedName>
        <fullName evidence="2">DUF305 domain-containing protein</fullName>
    </recommendedName>
</protein>
<organism evidence="3">
    <name type="scientific">marine sediment metagenome</name>
    <dbReference type="NCBI Taxonomy" id="412755"/>
    <lineage>
        <taxon>unclassified sequences</taxon>
        <taxon>metagenomes</taxon>
        <taxon>ecological metagenomes</taxon>
    </lineage>
</organism>
<dbReference type="PANTHER" id="PTHR36933:SF1">
    <property type="entry name" value="SLL0788 PROTEIN"/>
    <property type="match status" value="1"/>
</dbReference>
<gene>
    <name evidence="3" type="ORF">LCGC14_0009370</name>
</gene>
<evidence type="ECO:0000259" key="2">
    <source>
        <dbReference type="Pfam" id="PF03713"/>
    </source>
</evidence>
<proteinExistence type="predicted"/>
<dbReference type="PANTHER" id="PTHR36933">
    <property type="entry name" value="SLL0788 PROTEIN"/>
    <property type="match status" value="1"/>
</dbReference>
<evidence type="ECO:0000256" key="1">
    <source>
        <dbReference type="SAM" id="MobiDB-lite"/>
    </source>
</evidence>
<feature type="domain" description="DUF305" evidence="2">
    <location>
        <begin position="65"/>
        <end position="221"/>
    </location>
</feature>
<feature type="compositionally biased region" description="Acidic residues" evidence="1">
    <location>
        <begin position="275"/>
        <end position="284"/>
    </location>
</feature>
<dbReference type="AlphaFoldDB" id="A0A0F9W925"/>
<sequence>MTKPASQIFRIASSVSLATAVSLFMAAESYAQVPIVQPGAPGQSSRQITAEEASDLAGMRFSDADVKFMQDMIAHHAQAVEMSALLEDRSQNADMEQLGQRISLSQEDEMSFMQDWLRERGQPTTSSMADHVMRGGSHGSHNDMMPGMITDEEMAELAGAEGVDFDARYLELMIKHHQGAITMVETLLEQGGSAQDPVLFEFTSEVTTEQTSEIERMTLMLATLSPDPRVNLSAGYDTAGQASLNMRLMAAMPKPEGFYDPANPQGLPMSRINDTGEESDDEDAEPRPSLLDFANTDIAFTDDVLIAGNYHGFNAYDISNPTSPQLMSSVVCPGGQGDVSVIGDLLIMSVEQNRGRLDCGLTGVAERVSDERFRGIRIFDVSDFTMPVQVAAVQTCRGSHTHTVVSDADADNNILVYISGTSYVRPGEELEGCVNESPFEDAESARFRIEIVQIPLDNPQDARIVSRPQVFSDPGTGVIAGLWEGGDHGEGTQDTNETNHCHDITAFPSLGIAAGACSGNGILFDISDPMNPTRLDQVVDTGFAYWHSATFNNEGTKVLFTDEWGGGSRARCRAFDPQNWGANAVYDVVDGNLEFRSHYKMPAPQSDQENCVAHNGSLVPVPGRDIFVQSWYQGGISVMDFTDSENPVEIAFFDRGPIDPEELVMGGYWSAYWYNGVIYGTEIARGLDVFELTPSDYLSENELAAAALTASENLHNPQQQRQLDWPADPVVAKAYMDQLRRLGALDVVQDQTLTAALDQAAAALANGSGSAAVATQLASLATGLESEAMSRTGATQARYQALLETVEGVADRLR</sequence>
<reference evidence="3" key="1">
    <citation type="journal article" date="2015" name="Nature">
        <title>Complex archaea that bridge the gap between prokaryotes and eukaryotes.</title>
        <authorList>
            <person name="Spang A."/>
            <person name="Saw J.H."/>
            <person name="Jorgensen S.L."/>
            <person name="Zaremba-Niedzwiedzka K."/>
            <person name="Martijn J."/>
            <person name="Lind A.E."/>
            <person name="van Eijk R."/>
            <person name="Schleper C."/>
            <person name="Guy L."/>
            <person name="Ettema T.J."/>
        </authorList>
    </citation>
    <scope>NUCLEOTIDE SEQUENCE</scope>
</reference>
<dbReference type="InterPro" id="IPR012347">
    <property type="entry name" value="Ferritin-like"/>
</dbReference>
<name>A0A0F9W925_9ZZZZ</name>
<comment type="caution">
    <text evidence="3">The sequence shown here is derived from an EMBL/GenBank/DDBJ whole genome shotgun (WGS) entry which is preliminary data.</text>
</comment>
<evidence type="ECO:0000313" key="3">
    <source>
        <dbReference type="EMBL" id="KKO12920.1"/>
    </source>
</evidence>